<protein>
    <submittedName>
        <fullName evidence="1">Uncharacterized protein</fullName>
    </submittedName>
</protein>
<name>A0ABD2NST2_9CUCU</name>
<proteinExistence type="predicted"/>
<evidence type="ECO:0000313" key="1">
    <source>
        <dbReference type="EMBL" id="KAL3281778.1"/>
    </source>
</evidence>
<dbReference type="EMBL" id="JABFTP020000144">
    <property type="protein sequence ID" value="KAL3281778.1"/>
    <property type="molecule type" value="Genomic_DNA"/>
</dbReference>
<reference evidence="1 2" key="1">
    <citation type="journal article" date="2021" name="BMC Biol.">
        <title>Horizontally acquired antibacterial genes associated with adaptive radiation of ladybird beetles.</title>
        <authorList>
            <person name="Li H.S."/>
            <person name="Tang X.F."/>
            <person name="Huang Y.H."/>
            <person name="Xu Z.Y."/>
            <person name="Chen M.L."/>
            <person name="Du X.Y."/>
            <person name="Qiu B.Y."/>
            <person name="Chen P.T."/>
            <person name="Zhang W."/>
            <person name="Slipinski A."/>
            <person name="Escalona H.E."/>
            <person name="Waterhouse R.M."/>
            <person name="Zwick A."/>
            <person name="Pang H."/>
        </authorList>
    </citation>
    <scope>NUCLEOTIDE SEQUENCE [LARGE SCALE GENOMIC DNA]</scope>
    <source>
        <strain evidence="1">SYSU2018</strain>
    </source>
</reference>
<gene>
    <name evidence="1" type="ORF">HHI36_004979</name>
</gene>
<dbReference type="Proteomes" id="UP001516400">
    <property type="component" value="Unassembled WGS sequence"/>
</dbReference>
<accession>A0ABD2NST2</accession>
<organism evidence="1 2">
    <name type="scientific">Cryptolaemus montrouzieri</name>
    <dbReference type="NCBI Taxonomy" id="559131"/>
    <lineage>
        <taxon>Eukaryota</taxon>
        <taxon>Metazoa</taxon>
        <taxon>Ecdysozoa</taxon>
        <taxon>Arthropoda</taxon>
        <taxon>Hexapoda</taxon>
        <taxon>Insecta</taxon>
        <taxon>Pterygota</taxon>
        <taxon>Neoptera</taxon>
        <taxon>Endopterygota</taxon>
        <taxon>Coleoptera</taxon>
        <taxon>Polyphaga</taxon>
        <taxon>Cucujiformia</taxon>
        <taxon>Coccinelloidea</taxon>
        <taxon>Coccinellidae</taxon>
        <taxon>Scymninae</taxon>
        <taxon>Scymnini</taxon>
        <taxon>Cryptolaemus</taxon>
    </lineage>
</organism>
<dbReference type="AlphaFoldDB" id="A0ABD2NST2"/>
<evidence type="ECO:0000313" key="2">
    <source>
        <dbReference type="Proteomes" id="UP001516400"/>
    </source>
</evidence>
<sequence length="153" mass="16809">MSRSAGMIKKQKDILVHFLEQTEELLNPKVSPSEIVSTLNALKTNAQRKCRDLHCKQTGTGGGLSKLEVLDDIEERLLALLSKIVIVGAPIPEAGVVEEVVPVAADPVLFLQVPSLDASINVHENERIPDLSSVMEWYGIPNTVMEDDVTKRK</sequence>
<comment type="caution">
    <text evidence="1">The sequence shown here is derived from an EMBL/GenBank/DDBJ whole genome shotgun (WGS) entry which is preliminary data.</text>
</comment>
<keyword evidence="2" id="KW-1185">Reference proteome</keyword>